<comment type="cofactor">
    <cofactor evidence="5">
        <name>FMN</name>
        <dbReference type="ChEBI" id="CHEBI:58210"/>
    </cofactor>
    <text evidence="5">Binds 1 FMN per subunit.</text>
</comment>
<dbReference type="SUPFAM" id="SSF50475">
    <property type="entry name" value="FMN-binding split barrel"/>
    <property type="match status" value="1"/>
</dbReference>
<protein>
    <submittedName>
        <fullName evidence="8">Pyridoxamine 5'-phosphate oxidase</fullName>
        <ecNumber evidence="8">1.4.3.5</ecNumber>
    </submittedName>
</protein>
<organism evidence="8 9">
    <name type="scientific">Actinacidiphila bryophytorum</name>
    <dbReference type="NCBI Taxonomy" id="1436133"/>
    <lineage>
        <taxon>Bacteria</taxon>
        <taxon>Bacillati</taxon>
        <taxon>Actinomycetota</taxon>
        <taxon>Actinomycetes</taxon>
        <taxon>Kitasatosporales</taxon>
        <taxon>Streptomycetaceae</taxon>
        <taxon>Actinacidiphila</taxon>
    </lineage>
</organism>
<dbReference type="GO" id="GO:0010181">
    <property type="term" value="F:FMN binding"/>
    <property type="evidence" value="ECO:0007669"/>
    <property type="project" value="InterPro"/>
</dbReference>
<feature type="binding site" evidence="5">
    <location>
        <position position="123"/>
    </location>
    <ligand>
        <name>FMN</name>
        <dbReference type="ChEBI" id="CHEBI:58210"/>
    </ligand>
</feature>
<dbReference type="InterPro" id="IPR019576">
    <property type="entry name" value="Pyridoxamine_oxidase_dimer_C"/>
</dbReference>
<evidence type="ECO:0000256" key="1">
    <source>
        <dbReference type="ARBA" id="ARBA00007301"/>
    </source>
</evidence>
<comment type="similarity">
    <text evidence="1">Belongs to the pyridoxamine 5'-phosphate oxidase family.</text>
</comment>
<dbReference type="GO" id="GO:0008615">
    <property type="term" value="P:pyridoxine biosynthetic process"/>
    <property type="evidence" value="ECO:0007669"/>
    <property type="project" value="InterPro"/>
</dbReference>
<keyword evidence="4 8" id="KW-0560">Oxidoreductase</keyword>
<name>A0A9W4GXN8_9ACTN</name>
<evidence type="ECO:0000256" key="4">
    <source>
        <dbReference type="ARBA" id="ARBA00023002"/>
    </source>
</evidence>
<dbReference type="InterPro" id="IPR012349">
    <property type="entry name" value="Split_barrel_FMN-bd"/>
</dbReference>
<proteinExistence type="inferred from homology"/>
<dbReference type="Proteomes" id="UP001153328">
    <property type="component" value="Unassembled WGS sequence"/>
</dbReference>
<dbReference type="Gene3D" id="2.30.110.10">
    <property type="entry name" value="Electron Transport, Fmn-binding Protein, Chain A"/>
    <property type="match status" value="1"/>
</dbReference>
<dbReference type="GO" id="GO:0004733">
    <property type="term" value="F:pyridoxamine phosphate oxidase activity"/>
    <property type="evidence" value="ECO:0007669"/>
    <property type="project" value="UniProtKB-EC"/>
</dbReference>
<gene>
    <name evidence="8" type="ORF">SBRY_140128</name>
</gene>
<keyword evidence="3 5" id="KW-0288">FMN</keyword>
<reference evidence="8" key="1">
    <citation type="submission" date="2021-06" db="EMBL/GenBank/DDBJ databases">
        <authorList>
            <person name="Arsene-Ploetze F."/>
        </authorList>
    </citation>
    <scope>NUCLEOTIDE SEQUENCE</scope>
    <source>
        <strain evidence="8">SBRY1</strain>
    </source>
</reference>
<dbReference type="EMBL" id="CAJVAX010000006">
    <property type="protein sequence ID" value="CAG7622202.1"/>
    <property type="molecule type" value="Genomic_DNA"/>
</dbReference>
<dbReference type="RefSeq" id="WP_251512673.1">
    <property type="nucleotide sequence ID" value="NZ_CAJVAX010000006.1"/>
</dbReference>
<dbReference type="Pfam" id="PF01243">
    <property type="entry name" value="PNPOx_N"/>
    <property type="match status" value="1"/>
</dbReference>
<dbReference type="EC" id="1.4.3.5" evidence="8"/>
<dbReference type="PANTHER" id="PTHR10851:SF0">
    <property type="entry name" value="PYRIDOXINE-5'-PHOSPHATE OXIDASE"/>
    <property type="match status" value="1"/>
</dbReference>
<comment type="caution">
    <text evidence="8">The sequence shown here is derived from an EMBL/GenBank/DDBJ whole genome shotgun (WGS) entry which is preliminary data.</text>
</comment>
<keyword evidence="2" id="KW-0285">Flavoprotein</keyword>
<dbReference type="AlphaFoldDB" id="A0A9W4GXN8"/>
<sequence>MHAEDDDTSAADSDLMAKVWAAPVLAGPLPGFDPDTAPAAPGRLFAEWLGKALADGVPEPHIVTVSTAAADGTPSARVVMLRGIDSADCAVRFAGDRLSGKGRDISARPAAALTWYWPAHGRQIRMAGPVDLLGAEATRRDFLGRSPHSRAAAFTGRVSAPLGGPEEYERERRAAEDLVAAHPGRIPASHAVYRLRAEEAEFFQARPERWHLRLRYTREGGGWSRTLLWP</sequence>
<dbReference type="InterPro" id="IPR011576">
    <property type="entry name" value="Pyridox_Oxase_N"/>
</dbReference>
<dbReference type="PANTHER" id="PTHR10851">
    <property type="entry name" value="PYRIDOXINE-5-PHOSPHATE OXIDASE"/>
    <property type="match status" value="1"/>
</dbReference>
<evidence type="ECO:0000256" key="3">
    <source>
        <dbReference type="ARBA" id="ARBA00022643"/>
    </source>
</evidence>
<keyword evidence="9" id="KW-1185">Reference proteome</keyword>
<feature type="domain" description="Pyridoxine 5'-phosphate oxidase dimerisation C-terminal" evidence="7">
    <location>
        <begin position="192"/>
        <end position="230"/>
    </location>
</feature>
<evidence type="ECO:0000313" key="9">
    <source>
        <dbReference type="Proteomes" id="UP001153328"/>
    </source>
</evidence>
<dbReference type="PIRSF" id="PIRSF000190">
    <property type="entry name" value="Pyd_amn-ph_oxd"/>
    <property type="match status" value="1"/>
</dbReference>
<feature type="binding site" evidence="5">
    <location>
        <position position="213"/>
    </location>
    <ligand>
        <name>FMN</name>
        <dbReference type="ChEBI" id="CHEBI:58210"/>
    </ligand>
</feature>
<evidence type="ECO:0000259" key="7">
    <source>
        <dbReference type="Pfam" id="PF10590"/>
    </source>
</evidence>
<evidence type="ECO:0000256" key="5">
    <source>
        <dbReference type="PIRSR" id="PIRSR000190-2"/>
    </source>
</evidence>
<evidence type="ECO:0000256" key="2">
    <source>
        <dbReference type="ARBA" id="ARBA00022630"/>
    </source>
</evidence>
<dbReference type="Pfam" id="PF10590">
    <property type="entry name" value="PNP_phzG_C"/>
    <property type="match status" value="1"/>
</dbReference>
<evidence type="ECO:0000259" key="6">
    <source>
        <dbReference type="Pfam" id="PF01243"/>
    </source>
</evidence>
<feature type="binding site" evidence="5">
    <location>
        <position position="101"/>
    </location>
    <ligand>
        <name>FMN</name>
        <dbReference type="ChEBI" id="CHEBI:58210"/>
    </ligand>
</feature>
<feature type="domain" description="Pyridoxamine 5'-phosphate oxidase N-terminal" evidence="6">
    <location>
        <begin position="51"/>
        <end position="152"/>
    </location>
</feature>
<dbReference type="InterPro" id="IPR000659">
    <property type="entry name" value="Pyridox_Oxase"/>
</dbReference>
<accession>A0A9W4GXN8</accession>
<evidence type="ECO:0000313" key="8">
    <source>
        <dbReference type="EMBL" id="CAG7622202.1"/>
    </source>
</evidence>